<proteinExistence type="predicted"/>
<gene>
    <name evidence="1" type="ORF">XBW1_mp0079</name>
</gene>
<dbReference type="AlphaFoldDB" id="A0A0B6XGE1"/>
<evidence type="ECO:0000313" key="2">
    <source>
        <dbReference type="Proteomes" id="UP000032930"/>
    </source>
</evidence>
<reference evidence="1 2" key="1">
    <citation type="submission" date="2014-02" db="EMBL/GenBank/DDBJ databases">
        <authorList>
            <person name="Genoscope - CEA"/>
        </authorList>
    </citation>
    <scope>NUCLEOTIDE SEQUENCE [LARGE SCALE GENOMIC DNA]</scope>
    <source>
        <strain evidence="1 2">CS03</strain>
        <plasmid evidence="2">Plasmid</plasmid>
    </source>
</reference>
<name>A0A0B6XGE1_XENBV</name>
<evidence type="ECO:0000313" key="1">
    <source>
        <dbReference type="EMBL" id="CDM92198.1"/>
    </source>
</evidence>
<accession>A0A0B6XGE1</accession>
<organism evidence="1 2">
    <name type="scientific">Xenorhabdus bovienii</name>
    <name type="common">Xenorhabdus nematophila subsp. bovienii</name>
    <dbReference type="NCBI Taxonomy" id="40576"/>
    <lineage>
        <taxon>Bacteria</taxon>
        <taxon>Pseudomonadati</taxon>
        <taxon>Pseudomonadota</taxon>
        <taxon>Gammaproteobacteria</taxon>
        <taxon>Enterobacterales</taxon>
        <taxon>Morganellaceae</taxon>
        <taxon>Xenorhabdus</taxon>
    </lineage>
</organism>
<dbReference type="EMBL" id="FO818638">
    <property type="protein sequence ID" value="CDM92198.1"/>
    <property type="molecule type" value="Genomic_DNA"/>
</dbReference>
<sequence length="40" mass="4256">MSACVAVMVIGVAIPTVGFTTAPLQYPFRMGIVNTLLIPY</sequence>
<dbReference type="Proteomes" id="UP000032930">
    <property type="component" value="Plasmid megaplasmid"/>
</dbReference>
<dbReference type="KEGG" id="xbv:XBW1_mp0079"/>
<protein>
    <submittedName>
        <fullName evidence="1">Uncharacterized protein</fullName>
    </submittedName>
</protein>